<feature type="transmembrane region" description="Helical" evidence="9">
    <location>
        <begin position="237"/>
        <end position="254"/>
    </location>
</feature>
<feature type="transmembrane region" description="Helical" evidence="9">
    <location>
        <begin position="92"/>
        <end position="111"/>
    </location>
</feature>
<evidence type="ECO:0000313" key="10">
    <source>
        <dbReference type="EMBL" id="OAO81557.1"/>
    </source>
</evidence>
<proteinExistence type="inferred from homology"/>
<dbReference type="PIRSF" id="PIRSF005353">
    <property type="entry name" value="PbuG"/>
    <property type="match status" value="1"/>
</dbReference>
<keyword evidence="5 8" id="KW-0812">Transmembrane</keyword>
<feature type="transmembrane region" description="Helical" evidence="9">
    <location>
        <begin position="361"/>
        <end position="378"/>
    </location>
</feature>
<feature type="transmembrane region" description="Helical" evidence="9">
    <location>
        <begin position="174"/>
        <end position="193"/>
    </location>
</feature>
<dbReference type="InterPro" id="IPR026033">
    <property type="entry name" value="Azg-like_bact_archaea"/>
</dbReference>
<dbReference type="PANTHER" id="PTHR43337">
    <property type="entry name" value="XANTHINE/URACIL PERMEASE C887.17-RELATED"/>
    <property type="match status" value="1"/>
</dbReference>
<evidence type="ECO:0000256" key="9">
    <source>
        <dbReference type="SAM" id="Phobius"/>
    </source>
</evidence>
<evidence type="ECO:0000256" key="3">
    <source>
        <dbReference type="ARBA" id="ARBA00022448"/>
    </source>
</evidence>
<evidence type="ECO:0000256" key="1">
    <source>
        <dbReference type="ARBA" id="ARBA00004651"/>
    </source>
</evidence>
<keyword evidence="6 8" id="KW-1133">Transmembrane helix</keyword>
<dbReference type="InterPro" id="IPR045018">
    <property type="entry name" value="Azg-like"/>
</dbReference>
<evidence type="ECO:0000256" key="8">
    <source>
        <dbReference type="PIRNR" id="PIRNR005353"/>
    </source>
</evidence>
<comment type="similarity">
    <text evidence="2 8">Belongs to the nucleobase:cation symporter-2 (NCS2) (TC 2.A.40) family. Azg-like subfamily.</text>
</comment>
<reference evidence="10 11" key="1">
    <citation type="submission" date="2016-03" db="EMBL/GenBank/DDBJ databases">
        <title>Spore heat resistance.</title>
        <authorList>
            <person name="Boekhorst J."/>
            <person name="Berendsen E.M."/>
            <person name="Wells-Bennik M.H."/>
            <person name="Kuipers O.P."/>
        </authorList>
    </citation>
    <scope>NUCLEOTIDE SEQUENCE [LARGE SCALE GENOMIC DNA]</scope>
    <source>
        <strain evidence="10 11">AF16</strain>
    </source>
</reference>
<dbReference type="GO" id="GO:0005345">
    <property type="term" value="F:purine nucleobase transmembrane transporter activity"/>
    <property type="evidence" value="ECO:0007669"/>
    <property type="project" value="TreeGrafter"/>
</dbReference>
<dbReference type="InterPro" id="IPR006043">
    <property type="entry name" value="NCS2"/>
</dbReference>
<evidence type="ECO:0000256" key="2">
    <source>
        <dbReference type="ARBA" id="ARBA00005697"/>
    </source>
</evidence>
<feature type="transmembrane region" description="Helical" evidence="9">
    <location>
        <begin position="327"/>
        <end position="349"/>
    </location>
</feature>
<feature type="transmembrane region" description="Helical" evidence="9">
    <location>
        <begin position="455"/>
        <end position="473"/>
    </location>
</feature>
<dbReference type="Proteomes" id="UP000078336">
    <property type="component" value="Unassembled WGS sequence"/>
</dbReference>
<feature type="transmembrane region" description="Helical" evidence="9">
    <location>
        <begin position="213"/>
        <end position="230"/>
    </location>
</feature>
<evidence type="ECO:0000256" key="5">
    <source>
        <dbReference type="ARBA" id="ARBA00022692"/>
    </source>
</evidence>
<feature type="transmembrane region" description="Helical" evidence="9">
    <location>
        <begin position="118"/>
        <end position="138"/>
    </location>
</feature>
<protein>
    <submittedName>
        <fullName evidence="10">Hypoxanthine/guanine permease PbuG</fullName>
    </submittedName>
</protein>
<organism evidence="10 11">
    <name type="scientific">Anoxybacillus flavithermus</name>
    <dbReference type="NCBI Taxonomy" id="33934"/>
    <lineage>
        <taxon>Bacteria</taxon>
        <taxon>Bacillati</taxon>
        <taxon>Bacillota</taxon>
        <taxon>Bacilli</taxon>
        <taxon>Bacillales</taxon>
        <taxon>Anoxybacillaceae</taxon>
        <taxon>Anoxybacillus</taxon>
    </lineage>
</organism>
<comment type="caution">
    <text evidence="10">The sequence shown here is derived from an EMBL/GenBank/DDBJ whole genome shotgun (WGS) entry which is preliminary data.</text>
</comment>
<feature type="transmembrane region" description="Helical" evidence="9">
    <location>
        <begin position="53"/>
        <end position="72"/>
    </location>
</feature>
<evidence type="ECO:0000256" key="4">
    <source>
        <dbReference type="ARBA" id="ARBA00022475"/>
    </source>
</evidence>
<accession>A0A178TJW8</accession>
<feature type="transmembrane region" description="Helical" evidence="9">
    <location>
        <begin position="144"/>
        <end position="162"/>
    </location>
</feature>
<feature type="transmembrane region" description="Helical" evidence="9">
    <location>
        <begin position="286"/>
        <end position="307"/>
    </location>
</feature>
<dbReference type="PANTHER" id="PTHR43337:SF11">
    <property type="entry name" value="GUANINE_HYPOXANTHINE PERMEASE PBUG"/>
    <property type="match status" value="1"/>
</dbReference>
<feature type="transmembrane region" description="Helical" evidence="9">
    <location>
        <begin position="6"/>
        <end position="27"/>
    </location>
</feature>
<sequence>MIPLYIRALCIIVNASGSLLEAFFFLLQHMEGLEVIKKYFQFDELGTNYRTEIIAGITTFLSMAYILFVNPFTLSLGAVKDFPNELRIDQGAVFVATALAAAYGSILMGILARYPIALAPGMGLNAFFAFTVVLHMQIPWQTALAGVFVSGILFTILTLTGIREKIIDAIPIELKYAVGAGIGLFITFIGFQNAKIIVDNPATLVGLGDFQDGNTLLAIFGLIVTVALMVRKVPGGVFYGMVITAIVGMMFGLIKVPDKIVGAVPDLSPTFGVALEHLDEIFTLEMIGVVLTFFIVDFFDATGTLLAVANQAGLLKDNKLPRAGKALLVDATAVMVGAVLGTSTTTSYIESSAGVAAGGRSGFSAVVTGILFLLALFFSPLLSVITAPVTAPALIIVGVLMASSVGEIDWKKFEVAVPAFFTLITMPLSYSIATGIAVGFLFYPITMILKGRGREVHPILYVLFFVFLAYFLFLRE</sequence>
<dbReference type="PATRIC" id="fig|33934.6.peg.230"/>
<name>A0A178TJW8_9BACL</name>
<keyword evidence="11" id="KW-1185">Reference proteome</keyword>
<dbReference type="Pfam" id="PF00860">
    <property type="entry name" value="Xan_ur_permease"/>
    <property type="match status" value="1"/>
</dbReference>
<gene>
    <name evidence="10" type="ORF">TAF16_0615</name>
</gene>
<evidence type="ECO:0000256" key="7">
    <source>
        <dbReference type="ARBA" id="ARBA00023136"/>
    </source>
</evidence>
<feature type="transmembrane region" description="Helical" evidence="9">
    <location>
        <begin position="385"/>
        <end position="405"/>
    </location>
</feature>
<dbReference type="AlphaFoldDB" id="A0A178TJW8"/>
<evidence type="ECO:0000313" key="11">
    <source>
        <dbReference type="Proteomes" id="UP000078336"/>
    </source>
</evidence>
<dbReference type="EMBL" id="LUCQ01000049">
    <property type="protein sequence ID" value="OAO81557.1"/>
    <property type="molecule type" value="Genomic_DNA"/>
</dbReference>
<dbReference type="GO" id="GO:0005886">
    <property type="term" value="C:plasma membrane"/>
    <property type="evidence" value="ECO:0007669"/>
    <property type="project" value="UniProtKB-SubCell"/>
</dbReference>
<keyword evidence="3 8" id="KW-0813">Transport</keyword>
<comment type="subcellular location">
    <subcellularLocation>
        <location evidence="1 8">Cell membrane</location>
        <topology evidence="1 8">Multi-pass membrane protein</topology>
    </subcellularLocation>
</comment>
<evidence type="ECO:0000256" key="6">
    <source>
        <dbReference type="ARBA" id="ARBA00022989"/>
    </source>
</evidence>
<keyword evidence="7 8" id="KW-0472">Membrane</keyword>
<feature type="transmembrane region" description="Helical" evidence="9">
    <location>
        <begin position="417"/>
        <end position="443"/>
    </location>
</feature>
<keyword evidence="4 8" id="KW-1003">Cell membrane</keyword>